<evidence type="ECO:0000256" key="1">
    <source>
        <dbReference type="SAM" id="MobiDB-lite"/>
    </source>
</evidence>
<accession>A0ABN5G6G4</accession>
<gene>
    <name evidence="2" type="ORF">C1C98_16345</name>
</gene>
<proteinExistence type="predicted"/>
<protein>
    <submittedName>
        <fullName evidence="2">Uncharacterized protein</fullName>
    </submittedName>
</protein>
<dbReference type="EMBL" id="CP025738">
    <property type="protein sequence ID" value="AUO46913.1"/>
    <property type="molecule type" value="Genomic_DNA"/>
</dbReference>
<reference evidence="2 3" key="1">
    <citation type="submission" date="2018-01" db="EMBL/GenBank/DDBJ databases">
        <title>Tropical forage species Digitaria eriantha prevents oxidative stress under low temperature conditions by the incorporation of polyhydroxybutyrate-producing endophytic bacteria.</title>
        <authorList>
            <person name="Stritzler M."/>
            <person name="Ayub N."/>
        </authorList>
    </citation>
    <scope>NUCLEOTIDE SEQUENCE [LARGE SCALE GENOMIC DNA]</scope>
    <source>
        <strain evidence="2 3">FR1</strain>
    </source>
</reference>
<sequence>MLRGPTPQYLRSAIVVNGAPQIKIKSEAALKPACFEASTVGVHSLCTRHKNLLAKASAQPTSTQAEPPLSRASPLPQEKRGFTKSQVGCQAASRGGARSNVRAEP</sequence>
<name>A0ABN5G6G4_PSEO1</name>
<organism evidence="2 3">
    <name type="scientific">Pseudomonas ogarae (strain DSM 112162 / CECT 30235 / F113)</name>
    <dbReference type="NCBI Taxonomy" id="1114970"/>
    <lineage>
        <taxon>Bacteria</taxon>
        <taxon>Pseudomonadati</taxon>
        <taxon>Pseudomonadota</taxon>
        <taxon>Gammaproteobacteria</taxon>
        <taxon>Pseudomonadales</taxon>
        <taxon>Pseudomonadaceae</taxon>
        <taxon>Pseudomonas</taxon>
    </lineage>
</organism>
<keyword evidence="3" id="KW-1185">Reference proteome</keyword>
<evidence type="ECO:0000313" key="3">
    <source>
        <dbReference type="Proteomes" id="UP000235315"/>
    </source>
</evidence>
<dbReference type="Proteomes" id="UP000235315">
    <property type="component" value="Chromosome"/>
</dbReference>
<feature type="region of interest" description="Disordered" evidence="1">
    <location>
        <begin position="57"/>
        <end position="105"/>
    </location>
</feature>
<evidence type="ECO:0000313" key="2">
    <source>
        <dbReference type="EMBL" id="AUO46913.1"/>
    </source>
</evidence>